<evidence type="ECO:0000256" key="1">
    <source>
        <dbReference type="SAM" id="MobiDB-lite"/>
    </source>
</evidence>
<dbReference type="SMART" id="SM00751">
    <property type="entry name" value="BSD"/>
    <property type="match status" value="1"/>
</dbReference>
<dbReference type="InterPro" id="IPR035925">
    <property type="entry name" value="BSD_dom_sf"/>
</dbReference>
<dbReference type="Proteomes" id="UP000095281">
    <property type="component" value="Unplaced"/>
</dbReference>
<dbReference type="Pfam" id="PF03909">
    <property type="entry name" value="BSD"/>
    <property type="match status" value="1"/>
</dbReference>
<dbReference type="InterPro" id="IPR005607">
    <property type="entry name" value="BSD_dom"/>
</dbReference>
<evidence type="ECO:0000259" key="2">
    <source>
        <dbReference type="PROSITE" id="PS50858"/>
    </source>
</evidence>
<proteinExistence type="predicted"/>
<dbReference type="PANTHER" id="PTHR16019:SF5">
    <property type="entry name" value="BSD DOMAIN-CONTAINING PROTEIN 1"/>
    <property type="match status" value="1"/>
</dbReference>
<feature type="compositionally biased region" description="Basic and acidic residues" evidence="1">
    <location>
        <begin position="46"/>
        <end position="69"/>
    </location>
</feature>
<reference evidence="4" key="1">
    <citation type="submission" date="2016-11" db="UniProtKB">
        <authorList>
            <consortium name="WormBaseParasite"/>
        </authorList>
    </citation>
    <scope>IDENTIFICATION</scope>
</reference>
<dbReference type="PANTHER" id="PTHR16019">
    <property type="entry name" value="SYNAPSE-ASSOCIATED PROTEIN"/>
    <property type="match status" value="1"/>
</dbReference>
<feature type="compositionally biased region" description="Basic and acidic residues" evidence="1">
    <location>
        <begin position="250"/>
        <end position="262"/>
    </location>
</feature>
<feature type="domain" description="BSD" evidence="2">
    <location>
        <begin position="142"/>
        <end position="194"/>
    </location>
</feature>
<dbReference type="OMA" id="HETFWKR"/>
<sequence>MMKKDIHEFSDTLQQGANTLAGATVKQAHHIQNLIAPVPDNAANDEQNKNEMEGTSKQSEETNKNSKEKSGLFNFGWMKQVVDTVHKYATEDTVEDECTEEIFIGTGGRKTILDQFTLLQMQNDPRTFTQALQQNVDLYKEWLNDFKISEYNGEINLLLSNNPRLREIYAELVPSHVDNNAFWNRYFFKVHLKELDKQIAMVENPSINLNKTDTTTKEGHSPAPSNGKDDWSMCSSGPAPEELDEENGREEETSTPRPHKQDDEVDDWEECIDEANGNKNEISTTNKE</sequence>
<dbReference type="Gene3D" id="1.10.3970.10">
    <property type="entry name" value="BSD domain"/>
    <property type="match status" value="1"/>
</dbReference>
<accession>A0A1I8BN36</accession>
<dbReference type="AlphaFoldDB" id="A0A1I8BN36"/>
<evidence type="ECO:0000313" key="3">
    <source>
        <dbReference type="Proteomes" id="UP000095281"/>
    </source>
</evidence>
<dbReference type="SUPFAM" id="SSF140383">
    <property type="entry name" value="BSD domain-like"/>
    <property type="match status" value="1"/>
</dbReference>
<feature type="region of interest" description="Disordered" evidence="1">
    <location>
        <begin position="209"/>
        <end position="288"/>
    </location>
</feature>
<name>A0A1I8BN36_MELHA</name>
<dbReference type="GO" id="GO:0005737">
    <property type="term" value="C:cytoplasm"/>
    <property type="evidence" value="ECO:0007669"/>
    <property type="project" value="TreeGrafter"/>
</dbReference>
<feature type="region of interest" description="Disordered" evidence="1">
    <location>
        <begin position="36"/>
        <end position="69"/>
    </location>
</feature>
<dbReference type="PROSITE" id="PS50858">
    <property type="entry name" value="BSD"/>
    <property type="match status" value="1"/>
</dbReference>
<feature type="compositionally biased region" description="Polar residues" evidence="1">
    <location>
        <begin position="277"/>
        <end position="288"/>
    </location>
</feature>
<feature type="compositionally biased region" description="Acidic residues" evidence="1">
    <location>
        <begin position="263"/>
        <end position="273"/>
    </location>
</feature>
<dbReference type="InterPro" id="IPR051494">
    <property type="entry name" value="BSD_domain-containing"/>
</dbReference>
<keyword evidence="3" id="KW-1185">Reference proteome</keyword>
<organism evidence="3 4">
    <name type="scientific">Meloidogyne hapla</name>
    <name type="common">Root-knot nematode worm</name>
    <dbReference type="NCBI Taxonomy" id="6305"/>
    <lineage>
        <taxon>Eukaryota</taxon>
        <taxon>Metazoa</taxon>
        <taxon>Ecdysozoa</taxon>
        <taxon>Nematoda</taxon>
        <taxon>Chromadorea</taxon>
        <taxon>Rhabditida</taxon>
        <taxon>Tylenchina</taxon>
        <taxon>Tylenchomorpha</taxon>
        <taxon>Tylenchoidea</taxon>
        <taxon>Meloidogynidae</taxon>
        <taxon>Meloidogyninae</taxon>
        <taxon>Meloidogyne</taxon>
    </lineage>
</organism>
<evidence type="ECO:0000313" key="4">
    <source>
        <dbReference type="WBParaSite" id="MhA1_Contig342.frz3.gene30"/>
    </source>
</evidence>
<protein>
    <submittedName>
        <fullName evidence="4">BSD domain-containing protein</fullName>
    </submittedName>
</protein>
<dbReference type="WBParaSite" id="MhA1_Contig342.frz3.gene30">
    <property type="protein sequence ID" value="MhA1_Contig342.frz3.gene30"/>
    <property type="gene ID" value="MhA1_Contig342.frz3.gene30"/>
</dbReference>